<dbReference type="Gene3D" id="3.40.350.10">
    <property type="entry name" value="Creatinase/prolidase N-terminal domain"/>
    <property type="match status" value="1"/>
</dbReference>
<comment type="cofactor">
    <cofactor evidence="2">
        <name>Mn(2+)</name>
        <dbReference type="ChEBI" id="CHEBI:29035"/>
    </cofactor>
</comment>
<dbReference type="OrthoDB" id="9806388at2"/>
<dbReference type="EC" id="3.4.11.9" evidence="4"/>
<evidence type="ECO:0000256" key="2">
    <source>
        <dbReference type="ARBA" id="ARBA00001936"/>
    </source>
</evidence>
<dbReference type="InterPro" id="IPR007865">
    <property type="entry name" value="Aminopep_P_N"/>
</dbReference>
<dbReference type="PANTHER" id="PTHR43226:SF4">
    <property type="entry name" value="XAA-PRO AMINOPEPTIDASE 3"/>
    <property type="match status" value="1"/>
</dbReference>
<gene>
    <name evidence="9" type="ORF">FC093_20305</name>
</gene>
<evidence type="ECO:0000313" key="10">
    <source>
        <dbReference type="Proteomes" id="UP000305848"/>
    </source>
</evidence>
<comment type="catalytic activity">
    <reaction evidence="1">
        <text>Release of any N-terminal amino acid, including proline, that is linked to proline, even from a dipeptide or tripeptide.</text>
        <dbReference type="EC" id="3.4.11.9"/>
    </reaction>
</comment>
<dbReference type="SMART" id="SM01011">
    <property type="entry name" value="AMP_N"/>
    <property type="match status" value="1"/>
</dbReference>
<dbReference type="CDD" id="cd01087">
    <property type="entry name" value="Prolidase"/>
    <property type="match status" value="1"/>
</dbReference>
<dbReference type="InterPro" id="IPR000994">
    <property type="entry name" value="Pept_M24"/>
</dbReference>
<keyword evidence="9" id="KW-0031">Aminopeptidase</keyword>
<comment type="similarity">
    <text evidence="3">Belongs to the peptidase M24B family.</text>
</comment>
<accession>A0A4U3KW84</accession>
<keyword evidence="5" id="KW-0479">Metal-binding</keyword>
<dbReference type="GO" id="GO:0006508">
    <property type="term" value="P:proteolysis"/>
    <property type="evidence" value="ECO:0007669"/>
    <property type="project" value="TreeGrafter"/>
</dbReference>
<dbReference type="SUPFAM" id="SSF55920">
    <property type="entry name" value="Creatinase/aminopeptidase"/>
    <property type="match status" value="1"/>
</dbReference>
<dbReference type="Pfam" id="PF05195">
    <property type="entry name" value="AMP_N"/>
    <property type="match status" value="1"/>
</dbReference>
<dbReference type="PANTHER" id="PTHR43226">
    <property type="entry name" value="XAA-PRO AMINOPEPTIDASE 3"/>
    <property type="match status" value="1"/>
</dbReference>
<dbReference type="AlphaFoldDB" id="A0A4U3KW84"/>
<evidence type="ECO:0000256" key="4">
    <source>
        <dbReference type="ARBA" id="ARBA00012574"/>
    </source>
</evidence>
<evidence type="ECO:0000256" key="5">
    <source>
        <dbReference type="ARBA" id="ARBA00022723"/>
    </source>
</evidence>
<evidence type="ECO:0000259" key="8">
    <source>
        <dbReference type="SMART" id="SM01011"/>
    </source>
</evidence>
<dbReference type="InterPro" id="IPR052433">
    <property type="entry name" value="X-Pro_dipept-like"/>
</dbReference>
<name>A0A4U3KW84_9BACT</name>
<keyword evidence="10" id="KW-1185">Reference proteome</keyword>
<dbReference type="Gene3D" id="3.90.230.10">
    <property type="entry name" value="Creatinase/methionine aminopeptidase superfamily"/>
    <property type="match status" value="1"/>
</dbReference>
<reference evidence="9 10" key="1">
    <citation type="submission" date="2019-05" db="EMBL/GenBank/DDBJ databases">
        <title>Panacibacter sp. strain 17mud1-8 Genome sequencing and assembly.</title>
        <authorList>
            <person name="Chhetri G."/>
        </authorList>
    </citation>
    <scope>NUCLEOTIDE SEQUENCE [LARGE SCALE GENOMIC DNA]</scope>
    <source>
        <strain evidence="9 10">17mud1-8</strain>
    </source>
</reference>
<keyword evidence="7" id="KW-0464">Manganese</keyword>
<dbReference type="Proteomes" id="UP000305848">
    <property type="component" value="Unassembled WGS sequence"/>
</dbReference>
<sequence length="465" mass="52165">MNYNLFDKEVYINRRKELKENIDNGLILLLGNEDSSMNYADNCYPFRQDSTFLYYFGLDMPGLAAIINVDNNDEILFGRKPSMDDIIWTGPLPSLQDLASLVGVESTRPYMQLESTLASAKSKGQVIHFLPPYRPENKIKLTEWLQIPFAALQQEVSLPLIKAIISQREIKAPEEIAVMEEAVSISADMHLTAMQYAKPGMMEYEVAAKVEEVALAANGRLSYPTILTINGQTLHNHYHGNKIEEGQMILMDAGAENSMHYAGDLTRTFPVGKAFNSKQKEVYNIVLNALNHAIGLLQPGIPFKEVHTQACIKLMEGLKAINLVKGDAIEAVAAGAHTLFFQCGLGHMMGLDVHDMEDLGEQYVGYTDTLKKSAEFGWKSLRLGKELKAGFVLTVEPGIYFIPELIDRWQTENRLSNFINYNELENYRHFGGIRIEDNFLITPNGSKKLGKHLVKTADEIEALRG</sequence>
<organism evidence="9 10">
    <name type="scientific">Ilyomonas limi</name>
    <dbReference type="NCBI Taxonomy" id="2575867"/>
    <lineage>
        <taxon>Bacteria</taxon>
        <taxon>Pseudomonadati</taxon>
        <taxon>Bacteroidota</taxon>
        <taxon>Chitinophagia</taxon>
        <taxon>Chitinophagales</taxon>
        <taxon>Chitinophagaceae</taxon>
        <taxon>Ilyomonas</taxon>
    </lineage>
</organism>
<evidence type="ECO:0000256" key="1">
    <source>
        <dbReference type="ARBA" id="ARBA00001424"/>
    </source>
</evidence>
<evidence type="ECO:0000256" key="3">
    <source>
        <dbReference type="ARBA" id="ARBA00008766"/>
    </source>
</evidence>
<keyword evidence="9" id="KW-0645">Protease</keyword>
<comment type="caution">
    <text evidence="9">The sequence shown here is derived from an EMBL/GenBank/DDBJ whole genome shotgun (WGS) entry which is preliminary data.</text>
</comment>
<evidence type="ECO:0000256" key="7">
    <source>
        <dbReference type="ARBA" id="ARBA00023211"/>
    </source>
</evidence>
<dbReference type="GO" id="GO:0030145">
    <property type="term" value="F:manganese ion binding"/>
    <property type="evidence" value="ECO:0007669"/>
    <property type="project" value="InterPro"/>
</dbReference>
<feature type="domain" description="Aminopeptidase P N-terminal" evidence="8">
    <location>
        <begin position="6"/>
        <end position="138"/>
    </location>
</feature>
<evidence type="ECO:0000256" key="6">
    <source>
        <dbReference type="ARBA" id="ARBA00022801"/>
    </source>
</evidence>
<dbReference type="Pfam" id="PF00557">
    <property type="entry name" value="Peptidase_M24"/>
    <property type="match status" value="1"/>
</dbReference>
<proteinExistence type="inferred from homology"/>
<dbReference type="InterPro" id="IPR029149">
    <property type="entry name" value="Creatin/AminoP/Spt16_N"/>
</dbReference>
<dbReference type="EMBL" id="SZQL01000022">
    <property type="protein sequence ID" value="TKK65336.1"/>
    <property type="molecule type" value="Genomic_DNA"/>
</dbReference>
<protein>
    <recommendedName>
        <fullName evidence="4">Xaa-Pro aminopeptidase</fullName>
        <ecNumber evidence="4">3.4.11.9</ecNumber>
    </recommendedName>
</protein>
<dbReference type="SUPFAM" id="SSF53092">
    <property type="entry name" value="Creatinase/prolidase N-terminal domain"/>
    <property type="match status" value="1"/>
</dbReference>
<dbReference type="GO" id="GO:0070006">
    <property type="term" value="F:metalloaminopeptidase activity"/>
    <property type="evidence" value="ECO:0007669"/>
    <property type="project" value="InterPro"/>
</dbReference>
<dbReference type="GO" id="GO:0005829">
    <property type="term" value="C:cytosol"/>
    <property type="evidence" value="ECO:0007669"/>
    <property type="project" value="TreeGrafter"/>
</dbReference>
<keyword evidence="6" id="KW-0378">Hydrolase</keyword>
<dbReference type="InterPro" id="IPR036005">
    <property type="entry name" value="Creatinase/aminopeptidase-like"/>
</dbReference>
<evidence type="ECO:0000313" key="9">
    <source>
        <dbReference type="EMBL" id="TKK65336.1"/>
    </source>
</evidence>